<dbReference type="Pfam" id="PF07730">
    <property type="entry name" value="HisKA_3"/>
    <property type="match status" value="1"/>
</dbReference>
<dbReference type="SUPFAM" id="SSF55874">
    <property type="entry name" value="ATPase domain of HSP90 chaperone/DNA topoisomerase II/histidine kinase"/>
    <property type="match status" value="1"/>
</dbReference>
<dbReference type="AlphaFoldDB" id="A0A1G6Q780"/>
<keyword evidence="12" id="KW-1185">Reference proteome</keyword>
<evidence type="ECO:0000256" key="4">
    <source>
        <dbReference type="ARBA" id="ARBA00022679"/>
    </source>
</evidence>
<accession>A0A1G6Q780</accession>
<keyword evidence="8" id="KW-0902">Two-component regulatory system</keyword>
<evidence type="ECO:0000313" key="12">
    <source>
        <dbReference type="Proteomes" id="UP000199494"/>
    </source>
</evidence>
<evidence type="ECO:0000259" key="9">
    <source>
        <dbReference type="Pfam" id="PF02518"/>
    </source>
</evidence>
<gene>
    <name evidence="11" type="ORF">SAMN05421630_104238</name>
</gene>
<dbReference type="InterPro" id="IPR011712">
    <property type="entry name" value="Sig_transdc_His_kin_sub3_dim/P"/>
</dbReference>
<feature type="domain" description="Histidine kinase/HSP90-like ATPase" evidence="9">
    <location>
        <begin position="283"/>
        <end position="366"/>
    </location>
</feature>
<dbReference type="GO" id="GO:0005524">
    <property type="term" value="F:ATP binding"/>
    <property type="evidence" value="ECO:0007669"/>
    <property type="project" value="UniProtKB-KW"/>
</dbReference>
<protein>
    <recommendedName>
        <fullName evidence="2">histidine kinase</fullName>
        <ecNumber evidence="2">2.7.13.3</ecNumber>
    </recommendedName>
</protein>
<dbReference type="GO" id="GO:0016020">
    <property type="term" value="C:membrane"/>
    <property type="evidence" value="ECO:0007669"/>
    <property type="project" value="InterPro"/>
</dbReference>
<dbReference type="GO" id="GO:0000155">
    <property type="term" value="F:phosphorelay sensor kinase activity"/>
    <property type="evidence" value="ECO:0007669"/>
    <property type="project" value="InterPro"/>
</dbReference>
<name>A0A1G6Q780_9PSEU</name>
<dbReference type="CDD" id="cd16917">
    <property type="entry name" value="HATPase_UhpB-NarQ-NarX-like"/>
    <property type="match status" value="1"/>
</dbReference>
<organism evidence="11 12">
    <name type="scientific">Prauserella marina</name>
    <dbReference type="NCBI Taxonomy" id="530584"/>
    <lineage>
        <taxon>Bacteria</taxon>
        <taxon>Bacillati</taxon>
        <taxon>Actinomycetota</taxon>
        <taxon>Actinomycetes</taxon>
        <taxon>Pseudonocardiales</taxon>
        <taxon>Pseudonocardiaceae</taxon>
        <taxon>Prauserella</taxon>
    </lineage>
</organism>
<dbReference type="InterPro" id="IPR036890">
    <property type="entry name" value="HATPase_C_sf"/>
</dbReference>
<feature type="domain" description="Signal transduction histidine kinase subgroup 3 dimerisation and phosphoacceptor" evidence="10">
    <location>
        <begin position="173"/>
        <end position="239"/>
    </location>
</feature>
<keyword evidence="7" id="KW-0067">ATP-binding</keyword>
<evidence type="ECO:0000256" key="6">
    <source>
        <dbReference type="ARBA" id="ARBA00022777"/>
    </source>
</evidence>
<dbReference type="STRING" id="530584.SAMN05421630_104238"/>
<keyword evidence="6 11" id="KW-0418">Kinase</keyword>
<evidence type="ECO:0000256" key="5">
    <source>
        <dbReference type="ARBA" id="ARBA00022741"/>
    </source>
</evidence>
<keyword evidence="5" id="KW-0547">Nucleotide-binding</keyword>
<dbReference type="PANTHER" id="PTHR24421">
    <property type="entry name" value="NITRATE/NITRITE SENSOR PROTEIN NARX-RELATED"/>
    <property type="match status" value="1"/>
</dbReference>
<dbReference type="InterPro" id="IPR003594">
    <property type="entry name" value="HATPase_dom"/>
</dbReference>
<dbReference type="Pfam" id="PF02518">
    <property type="entry name" value="HATPase_c"/>
    <property type="match status" value="1"/>
</dbReference>
<evidence type="ECO:0000256" key="2">
    <source>
        <dbReference type="ARBA" id="ARBA00012438"/>
    </source>
</evidence>
<sequence>MTCQYVHMPIALPSSVRDIVFSGAIAVVIAVTTVAYLPFEDGGFSVWSWVLIVVASGALAVRNRYPVTVGVVTLVACYVYYPFVGPDGPILMTFVIALYTIAKQGRLVAALVLGAHAGMASAYGEIVSNGEHLGDAGLLMLLGWLAAAVAFGHARRNSLALLRETEQRAATEERLRIARELHDSLGHHLSLINVQAAAALHRFDVDPEQGRNALGLVKDESKQTLRELRATLGVLRSPSEHDQEGPGLAQLDLLVEQARSTGLSVVTEVAGERRPLPPDTDLAAYRLVQEALTNVRRHAAASTATVRIRYLAGELRIDVVDDGEGGKGEPGNGLTGMGERVRALGGDLSVRSGTRGGFRVTARLPQGASA</sequence>
<evidence type="ECO:0000256" key="7">
    <source>
        <dbReference type="ARBA" id="ARBA00022840"/>
    </source>
</evidence>
<proteinExistence type="predicted"/>
<keyword evidence="4" id="KW-0808">Transferase</keyword>
<evidence type="ECO:0000313" key="11">
    <source>
        <dbReference type="EMBL" id="SDC87475.1"/>
    </source>
</evidence>
<evidence type="ECO:0000256" key="3">
    <source>
        <dbReference type="ARBA" id="ARBA00022553"/>
    </source>
</evidence>
<dbReference type="PANTHER" id="PTHR24421:SF10">
    <property type="entry name" value="NITRATE_NITRITE SENSOR PROTEIN NARQ"/>
    <property type="match status" value="1"/>
</dbReference>
<dbReference type="EC" id="2.7.13.3" evidence="2"/>
<keyword evidence="3" id="KW-0597">Phosphoprotein</keyword>
<dbReference type="GO" id="GO:0046983">
    <property type="term" value="F:protein dimerization activity"/>
    <property type="evidence" value="ECO:0007669"/>
    <property type="project" value="InterPro"/>
</dbReference>
<comment type="catalytic activity">
    <reaction evidence="1">
        <text>ATP + protein L-histidine = ADP + protein N-phospho-L-histidine.</text>
        <dbReference type="EC" id="2.7.13.3"/>
    </reaction>
</comment>
<evidence type="ECO:0000256" key="8">
    <source>
        <dbReference type="ARBA" id="ARBA00023012"/>
    </source>
</evidence>
<evidence type="ECO:0000259" key="10">
    <source>
        <dbReference type="Pfam" id="PF07730"/>
    </source>
</evidence>
<reference evidence="11 12" key="1">
    <citation type="submission" date="2016-10" db="EMBL/GenBank/DDBJ databases">
        <authorList>
            <person name="de Groot N.N."/>
        </authorList>
    </citation>
    <scope>NUCLEOTIDE SEQUENCE [LARGE SCALE GENOMIC DNA]</scope>
    <source>
        <strain evidence="11 12">CGMCC 4.5506</strain>
    </source>
</reference>
<dbReference type="Gene3D" id="1.20.5.1930">
    <property type="match status" value="1"/>
</dbReference>
<dbReference type="InterPro" id="IPR050482">
    <property type="entry name" value="Sensor_HK_TwoCompSys"/>
</dbReference>
<dbReference type="Gene3D" id="3.30.565.10">
    <property type="entry name" value="Histidine kinase-like ATPase, C-terminal domain"/>
    <property type="match status" value="1"/>
</dbReference>
<dbReference type="EMBL" id="FMZE01000004">
    <property type="protein sequence ID" value="SDC87475.1"/>
    <property type="molecule type" value="Genomic_DNA"/>
</dbReference>
<evidence type="ECO:0000256" key="1">
    <source>
        <dbReference type="ARBA" id="ARBA00000085"/>
    </source>
</evidence>
<dbReference type="Proteomes" id="UP000199494">
    <property type="component" value="Unassembled WGS sequence"/>
</dbReference>